<dbReference type="GO" id="GO:0005524">
    <property type="term" value="F:ATP binding"/>
    <property type="evidence" value="ECO:0007669"/>
    <property type="project" value="UniProtKB-KW"/>
</dbReference>
<dbReference type="SMR" id="A0AA38G1S7"/>
<evidence type="ECO:0000313" key="3">
    <source>
        <dbReference type="EMBL" id="KAH9314867.1"/>
    </source>
</evidence>
<evidence type="ECO:0000256" key="1">
    <source>
        <dbReference type="ARBA" id="ARBA00022741"/>
    </source>
</evidence>
<dbReference type="InterPro" id="IPR043129">
    <property type="entry name" value="ATPase_NBD"/>
</dbReference>
<feature type="non-terminal residue" evidence="3">
    <location>
        <position position="213"/>
    </location>
</feature>
<evidence type="ECO:0000313" key="4">
    <source>
        <dbReference type="Proteomes" id="UP000824469"/>
    </source>
</evidence>
<keyword evidence="2" id="KW-0067">ATP-binding</keyword>
<gene>
    <name evidence="3" type="ORF">KI387_023494</name>
</gene>
<protein>
    <submittedName>
        <fullName evidence="3">Uncharacterized protein</fullName>
    </submittedName>
</protein>
<evidence type="ECO:0000256" key="2">
    <source>
        <dbReference type="ARBA" id="ARBA00022840"/>
    </source>
</evidence>
<dbReference type="SUPFAM" id="SSF53067">
    <property type="entry name" value="Actin-like ATPase domain"/>
    <property type="match status" value="1"/>
</dbReference>
<accession>A0AA38G1S7</accession>
<sequence>GTFDVSLLIIEEGIFEVEATAGDTYLGGEDFDNRLVNHFVQEFKRKYKEDISGNARSSLVVKLVFLDQLCELSNYVPRSTLEFHVPYAMLRSIYQQYYENSIPTLVLLSPLWRQSLGVSLSHASSRNAQFYGYMSLSQMCESLPGRIPVKTFAFYGNYPGFQMAYQMVQEDIDNGGRAFPVYTAINESEQLPQLLAAIAELETISNIFKAYKY</sequence>
<dbReference type="Gene3D" id="3.30.420.40">
    <property type="match status" value="1"/>
</dbReference>
<dbReference type="InterPro" id="IPR013126">
    <property type="entry name" value="Hsp_70_fam"/>
</dbReference>
<dbReference type="InterPro" id="IPR019137">
    <property type="entry name" value="Nck-associated_protein-1"/>
</dbReference>
<keyword evidence="4" id="KW-1185">Reference proteome</keyword>
<dbReference type="Pfam" id="PF00012">
    <property type="entry name" value="HSP70"/>
    <property type="match status" value="1"/>
</dbReference>
<dbReference type="PANTHER" id="PTHR19375">
    <property type="entry name" value="HEAT SHOCK PROTEIN 70KDA"/>
    <property type="match status" value="1"/>
</dbReference>
<name>A0AA38G1S7_TAXCH</name>
<dbReference type="EMBL" id="JAHRHJ020000005">
    <property type="protein sequence ID" value="KAH9314867.1"/>
    <property type="molecule type" value="Genomic_DNA"/>
</dbReference>
<proteinExistence type="predicted"/>
<dbReference type="Pfam" id="PF09735">
    <property type="entry name" value="Nckap1"/>
    <property type="match status" value="1"/>
</dbReference>
<dbReference type="Proteomes" id="UP000824469">
    <property type="component" value="Unassembled WGS sequence"/>
</dbReference>
<dbReference type="GO" id="GO:0140662">
    <property type="term" value="F:ATP-dependent protein folding chaperone"/>
    <property type="evidence" value="ECO:0007669"/>
    <property type="project" value="InterPro"/>
</dbReference>
<comment type="caution">
    <text evidence="3">The sequence shown here is derived from an EMBL/GenBank/DDBJ whole genome shotgun (WGS) entry which is preliminary data.</text>
</comment>
<dbReference type="Gene3D" id="3.90.640.10">
    <property type="entry name" value="Actin, Chain A, domain 4"/>
    <property type="match status" value="1"/>
</dbReference>
<organism evidence="3 4">
    <name type="scientific">Taxus chinensis</name>
    <name type="common">Chinese yew</name>
    <name type="synonym">Taxus wallichiana var. chinensis</name>
    <dbReference type="NCBI Taxonomy" id="29808"/>
    <lineage>
        <taxon>Eukaryota</taxon>
        <taxon>Viridiplantae</taxon>
        <taxon>Streptophyta</taxon>
        <taxon>Embryophyta</taxon>
        <taxon>Tracheophyta</taxon>
        <taxon>Spermatophyta</taxon>
        <taxon>Pinopsida</taxon>
        <taxon>Pinidae</taxon>
        <taxon>Conifers II</taxon>
        <taxon>Cupressales</taxon>
        <taxon>Taxaceae</taxon>
        <taxon>Taxus</taxon>
    </lineage>
</organism>
<feature type="non-terminal residue" evidence="3">
    <location>
        <position position="1"/>
    </location>
</feature>
<dbReference type="AlphaFoldDB" id="A0AA38G1S7"/>
<reference evidence="3 4" key="1">
    <citation type="journal article" date="2021" name="Nat. Plants">
        <title>The Taxus genome provides insights into paclitaxel biosynthesis.</title>
        <authorList>
            <person name="Xiong X."/>
            <person name="Gou J."/>
            <person name="Liao Q."/>
            <person name="Li Y."/>
            <person name="Zhou Q."/>
            <person name="Bi G."/>
            <person name="Li C."/>
            <person name="Du R."/>
            <person name="Wang X."/>
            <person name="Sun T."/>
            <person name="Guo L."/>
            <person name="Liang H."/>
            <person name="Lu P."/>
            <person name="Wu Y."/>
            <person name="Zhang Z."/>
            <person name="Ro D.K."/>
            <person name="Shang Y."/>
            <person name="Huang S."/>
            <person name="Yan J."/>
        </authorList>
    </citation>
    <scope>NUCLEOTIDE SEQUENCE [LARGE SCALE GENOMIC DNA]</scope>
    <source>
        <strain evidence="3">Ta-2019</strain>
    </source>
</reference>
<keyword evidence="1" id="KW-0547">Nucleotide-binding</keyword>